<dbReference type="GO" id="GO:0000026">
    <property type="term" value="F:alpha-1,2-mannosyltransferase activity"/>
    <property type="evidence" value="ECO:0007669"/>
    <property type="project" value="TreeGrafter"/>
</dbReference>
<dbReference type="GO" id="GO:0006487">
    <property type="term" value="P:protein N-linked glycosylation"/>
    <property type="evidence" value="ECO:0007669"/>
    <property type="project" value="TreeGrafter"/>
</dbReference>
<sequence>MSLSSALFLFGKPAAAVAIAATGVIPGWPFSILAFLPVTVYSLFRMFKYAFISGAFTSLALMVISVCVDYFYYGKWTSSVLNLLIYDVVGGGESHLYGTEGPLFYLRNGFNNFNFCFILALLFIATLPIARKKYAPELLVIISPIYIWLAFMSLQPHKEERSDQN</sequence>
<keyword evidence="9 10" id="KW-0472">Membrane</keyword>
<reference evidence="11" key="1">
    <citation type="submission" date="2023-05" db="EMBL/GenBank/DDBJ databases">
        <authorList>
            <person name="Huff M."/>
        </authorList>
    </citation>
    <scope>NUCLEOTIDE SEQUENCE</scope>
</reference>
<keyword evidence="5" id="KW-0808">Transferase</keyword>
<evidence type="ECO:0000256" key="10">
    <source>
        <dbReference type="RuleBase" id="RU363075"/>
    </source>
</evidence>
<feature type="transmembrane region" description="Helical" evidence="10">
    <location>
        <begin position="51"/>
        <end position="73"/>
    </location>
</feature>
<evidence type="ECO:0000256" key="1">
    <source>
        <dbReference type="ARBA" id="ARBA00004477"/>
    </source>
</evidence>
<protein>
    <recommendedName>
        <fullName evidence="10">Mannosyltransferase</fullName>
        <ecNumber evidence="10">2.4.1.-</ecNumber>
    </recommendedName>
</protein>
<evidence type="ECO:0000256" key="7">
    <source>
        <dbReference type="ARBA" id="ARBA00022824"/>
    </source>
</evidence>
<evidence type="ECO:0000256" key="5">
    <source>
        <dbReference type="ARBA" id="ARBA00022679"/>
    </source>
</evidence>
<name>A0AAD2AGF5_9LAMI</name>
<evidence type="ECO:0000313" key="11">
    <source>
        <dbReference type="EMBL" id="CAI9787711.1"/>
    </source>
</evidence>
<evidence type="ECO:0000256" key="4">
    <source>
        <dbReference type="ARBA" id="ARBA00022676"/>
    </source>
</evidence>
<dbReference type="InterPro" id="IPR005599">
    <property type="entry name" value="GPI_mannosylTrfase"/>
</dbReference>
<evidence type="ECO:0000256" key="8">
    <source>
        <dbReference type="ARBA" id="ARBA00022989"/>
    </source>
</evidence>
<comment type="similarity">
    <text evidence="3 10">Belongs to the glycosyltransferase 22 family.</text>
</comment>
<dbReference type="EC" id="2.4.1.-" evidence="10"/>
<proteinExistence type="inferred from homology"/>
<comment type="subcellular location">
    <subcellularLocation>
        <location evidence="1 10">Endoplasmic reticulum membrane</location>
        <topology evidence="1 10">Multi-pass membrane protein</topology>
    </subcellularLocation>
</comment>
<gene>
    <name evidence="11" type="ORF">FPE_LOCUS35141</name>
</gene>
<comment type="caution">
    <text evidence="10">Lacks conserved residue(s) required for the propagation of feature annotation.</text>
</comment>
<keyword evidence="7 10" id="KW-0256">Endoplasmic reticulum</keyword>
<feature type="transmembrane region" description="Helical" evidence="10">
    <location>
        <begin position="137"/>
        <end position="155"/>
    </location>
</feature>
<evidence type="ECO:0000256" key="2">
    <source>
        <dbReference type="ARBA" id="ARBA00004922"/>
    </source>
</evidence>
<feature type="transmembrane region" description="Helical" evidence="10">
    <location>
        <begin position="26"/>
        <end position="44"/>
    </location>
</feature>
<dbReference type="EMBL" id="OU503058">
    <property type="protein sequence ID" value="CAI9787711.1"/>
    <property type="molecule type" value="Genomic_DNA"/>
</dbReference>
<organism evidence="11 12">
    <name type="scientific">Fraxinus pennsylvanica</name>
    <dbReference type="NCBI Taxonomy" id="56036"/>
    <lineage>
        <taxon>Eukaryota</taxon>
        <taxon>Viridiplantae</taxon>
        <taxon>Streptophyta</taxon>
        <taxon>Embryophyta</taxon>
        <taxon>Tracheophyta</taxon>
        <taxon>Spermatophyta</taxon>
        <taxon>Magnoliopsida</taxon>
        <taxon>eudicotyledons</taxon>
        <taxon>Gunneridae</taxon>
        <taxon>Pentapetalae</taxon>
        <taxon>asterids</taxon>
        <taxon>lamiids</taxon>
        <taxon>Lamiales</taxon>
        <taxon>Oleaceae</taxon>
        <taxon>Oleeae</taxon>
        <taxon>Fraxinus</taxon>
    </lineage>
</organism>
<evidence type="ECO:0000256" key="3">
    <source>
        <dbReference type="ARBA" id="ARBA00007063"/>
    </source>
</evidence>
<dbReference type="GO" id="GO:0005789">
    <property type="term" value="C:endoplasmic reticulum membrane"/>
    <property type="evidence" value="ECO:0007669"/>
    <property type="project" value="UniProtKB-SubCell"/>
</dbReference>
<dbReference type="PANTHER" id="PTHR22760:SF2">
    <property type="entry name" value="ALPHA-1,2-MANNOSYLTRANSFERASE ALG9"/>
    <property type="match status" value="1"/>
</dbReference>
<comment type="pathway">
    <text evidence="2">Protein modification; protein glycosylation.</text>
</comment>
<accession>A0AAD2AGF5</accession>
<evidence type="ECO:0000313" key="12">
    <source>
        <dbReference type="Proteomes" id="UP000834106"/>
    </source>
</evidence>
<keyword evidence="12" id="KW-1185">Reference proteome</keyword>
<keyword evidence="4 10" id="KW-0328">Glycosyltransferase</keyword>
<evidence type="ECO:0000256" key="9">
    <source>
        <dbReference type="ARBA" id="ARBA00023136"/>
    </source>
</evidence>
<dbReference type="AlphaFoldDB" id="A0AAD2AGF5"/>
<evidence type="ECO:0000256" key="6">
    <source>
        <dbReference type="ARBA" id="ARBA00022692"/>
    </source>
</evidence>
<keyword evidence="6 10" id="KW-0812">Transmembrane</keyword>
<dbReference type="Pfam" id="PF03901">
    <property type="entry name" value="Glyco_transf_22"/>
    <property type="match status" value="1"/>
</dbReference>
<feature type="transmembrane region" description="Helical" evidence="10">
    <location>
        <begin position="112"/>
        <end position="130"/>
    </location>
</feature>
<dbReference type="Proteomes" id="UP000834106">
    <property type="component" value="Chromosome 23"/>
</dbReference>
<dbReference type="PANTHER" id="PTHR22760">
    <property type="entry name" value="GLYCOSYLTRANSFERASE"/>
    <property type="match status" value="1"/>
</dbReference>
<keyword evidence="8 10" id="KW-1133">Transmembrane helix</keyword>